<gene>
    <name evidence="2" type="ORF">EZS28_028151</name>
</gene>
<dbReference type="Gene3D" id="1.10.443.10">
    <property type="entry name" value="Intergrase catalytic core"/>
    <property type="match status" value="1"/>
</dbReference>
<comment type="caution">
    <text evidence="2">The sequence shown here is derived from an EMBL/GenBank/DDBJ whole genome shotgun (WGS) entry which is preliminary data.</text>
</comment>
<evidence type="ECO:0008006" key="4">
    <source>
        <dbReference type="Google" id="ProtNLM"/>
    </source>
</evidence>
<feature type="non-terminal residue" evidence="2">
    <location>
        <position position="460"/>
    </location>
</feature>
<accession>A0A5J4V1S6</accession>
<protein>
    <recommendedName>
        <fullName evidence="4">Tyr recombinase domain-containing protein</fullName>
    </recommendedName>
</protein>
<evidence type="ECO:0000256" key="1">
    <source>
        <dbReference type="ARBA" id="ARBA00023172"/>
    </source>
</evidence>
<dbReference type="InterPro" id="IPR011010">
    <property type="entry name" value="DNA_brk_join_enz"/>
</dbReference>
<dbReference type="EMBL" id="SNRW01010603">
    <property type="protein sequence ID" value="KAA6376322.1"/>
    <property type="molecule type" value="Genomic_DNA"/>
</dbReference>
<dbReference type="GO" id="GO:0003677">
    <property type="term" value="F:DNA binding"/>
    <property type="evidence" value="ECO:0007669"/>
    <property type="project" value="InterPro"/>
</dbReference>
<reference evidence="2 3" key="1">
    <citation type="submission" date="2019-03" db="EMBL/GenBank/DDBJ databases">
        <title>Single cell metagenomics reveals metabolic interactions within the superorganism composed of flagellate Streblomastix strix and complex community of Bacteroidetes bacteria on its surface.</title>
        <authorList>
            <person name="Treitli S.C."/>
            <person name="Kolisko M."/>
            <person name="Husnik F."/>
            <person name="Keeling P."/>
            <person name="Hampl V."/>
        </authorList>
    </citation>
    <scope>NUCLEOTIDE SEQUENCE [LARGE SCALE GENOMIC DNA]</scope>
    <source>
        <strain evidence="2">ST1C</strain>
    </source>
</reference>
<dbReference type="AlphaFoldDB" id="A0A5J4V1S6"/>
<keyword evidence="1" id="KW-0233">DNA recombination</keyword>
<proteinExistence type="predicted"/>
<name>A0A5J4V1S6_9EUKA</name>
<dbReference type="SUPFAM" id="SSF56349">
    <property type="entry name" value="DNA breaking-rejoining enzymes"/>
    <property type="match status" value="1"/>
</dbReference>
<evidence type="ECO:0000313" key="2">
    <source>
        <dbReference type="EMBL" id="KAA6376322.1"/>
    </source>
</evidence>
<organism evidence="2 3">
    <name type="scientific">Streblomastix strix</name>
    <dbReference type="NCBI Taxonomy" id="222440"/>
    <lineage>
        <taxon>Eukaryota</taxon>
        <taxon>Metamonada</taxon>
        <taxon>Preaxostyla</taxon>
        <taxon>Oxymonadida</taxon>
        <taxon>Streblomastigidae</taxon>
        <taxon>Streblomastix</taxon>
    </lineage>
</organism>
<evidence type="ECO:0000313" key="3">
    <source>
        <dbReference type="Proteomes" id="UP000324800"/>
    </source>
</evidence>
<sequence length="460" mass="53338">MFPQILSQVTLGLSEQVLIRGKFMKEEQKLPPGTIELIKISSMMGTTMQIISQINKFESNCYQYTDQRSEHRDMEEKESKTYISGIIYLRERDQSNRSIRKRISRCCPVKTLLSWTAQREKDSITHDQIWHNLSKKVPATSQYFSYQLTNIIRRAGVRSPYTDPTIRHAMMTRLRAAGATQPEVNAFTRHAISSNIVNVYYSKPIERDLSALLVLNEESYIFKISLFLFIGSDPFQGPTVFQQTMEIYYYYSGYMQQPSLAKICIEQIEEEGQKARIFPQKNVIPPLPPLSQQIQINKSCKQVIQIPKFLHSLTVLSSFKLGTQFSKKIDKQRLEVRHWSRECLDRIQQNGDEYDQTELVNNEYGRVICISLSTAGGIGEEEDYAICKLLIHINNFLTQIHEGRNDYQPSFQPLPLLARMTEEQIEEEGANEEVEAQMINYGHKYCNIKYYAKYAKAVIL</sequence>
<dbReference type="InterPro" id="IPR013762">
    <property type="entry name" value="Integrase-like_cat_sf"/>
</dbReference>
<dbReference type="Proteomes" id="UP000324800">
    <property type="component" value="Unassembled WGS sequence"/>
</dbReference>
<dbReference type="GO" id="GO:0015074">
    <property type="term" value="P:DNA integration"/>
    <property type="evidence" value="ECO:0007669"/>
    <property type="project" value="InterPro"/>
</dbReference>
<dbReference type="GO" id="GO:0006310">
    <property type="term" value="P:DNA recombination"/>
    <property type="evidence" value="ECO:0007669"/>
    <property type="project" value="UniProtKB-KW"/>
</dbReference>